<protein>
    <submittedName>
        <fullName evidence="1">Uncharacterized protein</fullName>
    </submittedName>
</protein>
<evidence type="ECO:0000313" key="2">
    <source>
        <dbReference type="Proteomes" id="UP001060085"/>
    </source>
</evidence>
<proteinExistence type="predicted"/>
<organism evidence="1 2">
    <name type="scientific">Catharanthus roseus</name>
    <name type="common">Madagascar periwinkle</name>
    <name type="synonym">Vinca rosea</name>
    <dbReference type="NCBI Taxonomy" id="4058"/>
    <lineage>
        <taxon>Eukaryota</taxon>
        <taxon>Viridiplantae</taxon>
        <taxon>Streptophyta</taxon>
        <taxon>Embryophyta</taxon>
        <taxon>Tracheophyta</taxon>
        <taxon>Spermatophyta</taxon>
        <taxon>Magnoliopsida</taxon>
        <taxon>eudicotyledons</taxon>
        <taxon>Gunneridae</taxon>
        <taxon>Pentapetalae</taxon>
        <taxon>asterids</taxon>
        <taxon>lamiids</taxon>
        <taxon>Gentianales</taxon>
        <taxon>Apocynaceae</taxon>
        <taxon>Rauvolfioideae</taxon>
        <taxon>Vinceae</taxon>
        <taxon>Catharanthinae</taxon>
        <taxon>Catharanthus</taxon>
    </lineage>
</organism>
<keyword evidence="2" id="KW-1185">Reference proteome</keyword>
<name>A0ACB9ZJQ3_CATRO</name>
<dbReference type="Proteomes" id="UP001060085">
    <property type="component" value="Linkage Group LG08"/>
</dbReference>
<reference evidence="2" key="1">
    <citation type="journal article" date="2023" name="Nat. Plants">
        <title>Single-cell RNA sequencing provides a high-resolution roadmap for understanding the multicellular compartmentation of specialized metabolism.</title>
        <authorList>
            <person name="Sun S."/>
            <person name="Shen X."/>
            <person name="Li Y."/>
            <person name="Li Y."/>
            <person name="Wang S."/>
            <person name="Li R."/>
            <person name="Zhang H."/>
            <person name="Shen G."/>
            <person name="Guo B."/>
            <person name="Wei J."/>
            <person name="Xu J."/>
            <person name="St-Pierre B."/>
            <person name="Chen S."/>
            <person name="Sun C."/>
        </authorList>
    </citation>
    <scope>NUCLEOTIDE SEQUENCE [LARGE SCALE GENOMIC DNA]</scope>
</reference>
<sequence>MGAWNVMLVLWMVILERLVLLGLYQLMVARCEESHSNCCTFGQGTNLRFLVGEGARLWAKSKGIVLAATIKEVNEWLVTERAKAQWLKYREMLEEAKSMTNAPVNLTSSNHDTAVLSVEVQPSDQLPGDVVGSISNVRSVTEEDCIMDTVGVICVDSEGHIASGASSGGIALKVSGRVGLAATYGAGCWASSKGHFEAPFGVGCCVTGAGEYLMKGFAARECCISPSLSQSDPASACAEVLRTVVQGNNHCSIDCSAGVLLVQAETSDMVPGSSAKLKAVEVAAAYTSLSFGVGHFGNTMQRPKVSILRTPKQRKKTDVDQFAARIVLASSK</sequence>
<gene>
    <name evidence="1" type="ORF">M9H77_33278</name>
</gene>
<dbReference type="EMBL" id="CM044708">
    <property type="protein sequence ID" value="KAI5647273.1"/>
    <property type="molecule type" value="Genomic_DNA"/>
</dbReference>
<evidence type="ECO:0000313" key="1">
    <source>
        <dbReference type="EMBL" id="KAI5647273.1"/>
    </source>
</evidence>
<accession>A0ACB9ZJQ3</accession>
<comment type="caution">
    <text evidence="1">The sequence shown here is derived from an EMBL/GenBank/DDBJ whole genome shotgun (WGS) entry which is preliminary data.</text>
</comment>